<dbReference type="PANTHER" id="PTHR40518">
    <property type="entry name" value="ACETOACETATE DECARBOXYLASE"/>
    <property type="match status" value="1"/>
</dbReference>
<reference evidence="1 3" key="1">
    <citation type="submission" date="2023-09" db="EMBL/GenBank/DDBJ databases">
        <title>Pangenome analysis of Batrachochytrium dendrobatidis and related Chytrids.</title>
        <authorList>
            <person name="Yacoub M.N."/>
            <person name="Stajich J.E."/>
            <person name="James T.Y."/>
        </authorList>
    </citation>
    <scope>NUCLEOTIDE SEQUENCE [LARGE SCALE GENOMIC DNA]</scope>
    <source>
        <strain evidence="1 3">JEL0888</strain>
    </source>
</reference>
<dbReference type="Proteomes" id="UP001527925">
    <property type="component" value="Unassembled WGS sequence"/>
</dbReference>
<dbReference type="PANTHER" id="PTHR40518:SF1">
    <property type="entry name" value="ACETOACETATE DECARBOXYLASE"/>
    <property type="match status" value="1"/>
</dbReference>
<dbReference type="EMBL" id="JADGIZ020000127">
    <property type="protein sequence ID" value="KAL2911295.1"/>
    <property type="molecule type" value="Genomic_DNA"/>
</dbReference>
<dbReference type="InterPro" id="IPR023375">
    <property type="entry name" value="ADC_dom_sf"/>
</dbReference>
<evidence type="ECO:0000313" key="2">
    <source>
        <dbReference type="EMBL" id="KAL2911295.1"/>
    </source>
</evidence>
<evidence type="ECO:0000313" key="3">
    <source>
        <dbReference type="Proteomes" id="UP001527925"/>
    </source>
</evidence>
<gene>
    <name evidence="1" type="ORF">HK105_209242</name>
    <name evidence="2" type="ORF">HK105_209252</name>
</gene>
<dbReference type="EMBL" id="JADGIZ020000127">
    <property type="protein sequence ID" value="KAL2911285.1"/>
    <property type="molecule type" value="Genomic_DNA"/>
</dbReference>
<protein>
    <submittedName>
        <fullName evidence="1">Uncharacterized protein</fullName>
    </submittedName>
</protein>
<comment type="caution">
    <text evidence="1">The sequence shown here is derived from an EMBL/GenBank/DDBJ whole genome shotgun (WGS) entry which is preliminary data.</text>
</comment>
<evidence type="ECO:0000313" key="1">
    <source>
        <dbReference type="EMBL" id="KAL2911285.1"/>
    </source>
</evidence>
<organism evidence="1 3">
    <name type="scientific">Polyrhizophydium stewartii</name>
    <dbReference type="NCBI Taxonomy" id="2732419"/>
    <lineage>
        <taxon>Eukaryota</taxon>
        <taxon>Fungi</taxon>
        <taxon>Fungi incertae sedis</taxon>
        <taxon>Chytridiomycota</taxon>
        <taxon>Chytridiomycota incertae sedis</taxon>
        <taxon>Chytridiomycetes</taxon>
        <taxon>Rhizophydiales</taxon>
        <taxon>Rhizophydiales incertae sedis</taxon>
        <taxon>Polyrhizophydium</taxon>
    </lineage>
</organism>
<proteinExistence type="predicted"/>
<sequence>MAPSGDSAPAAAATASAAGGAVPWECPLTTRADRGKDGQLDVAAAPAPWALKIKRSFALPIWPTAKTLPALRQHLTSNFDRADFLEAGVGIVILVQYESSPAGPYDELLLMPGAFAPQPGPRRTTLSASGAATTPAAPAAASTAVTVVRKGELMADRRITRIYVSTEHSVRNGRRNWGIRKELADFEWTERRGWFTTETHVVVRDRLTQTVMLDATFKSLRVAVPAPLAVFGRMVPAMVERRIDEEGRPLGDNEWLRTHIGGFGWARPSWLASVRQTPGGDGLFPHLPAIGAGVGAGMSGMLVFGAPETLLPAQ</sequence>
<dbReference type="SUPFAM" id="SSF160104">
    <property type="entry name" value="Acetoacetate decarboxylase-like"/>
    <property type="match status" value="1"/>
</dbReference>
<accession>A0ABR4MVI2</accession>
<dbReference type="Gene3D" id="2.40.400.10">
    <property type="entry name" value="Acetoacetate decarboxylase-like"/>
    <property type="match status" value="1"/>
</dbReference>
<keyword evidence="3" id="KW-1185">Reference proteome</keyword>
<name>A0ABR4MVI2_9FUNG</name>